<feature type="chain" id="PRO_5016373675" evidence="1">
    <location>
        <begin position="18"/>
        <end position="526"/>
    </location>
</feature>
<organism evidence="2 3">
    <name type="scientific">Arcticibacterium luteifluviistationis</name>
    <dbReference type="NCBI Taxonomy" id="1784714"/>
    <lineage>
        <taxon>Bacteria</taxon>
        <taxon>Pseudomonadati</taxon>
        <taxon>Bacteroidota</taxon>
        <taxon>Cytophagia</taxon>
        <taxon>Cytophagales</taxon>
        <taxon>Leadbetterellaceae</taxon>
        <taxon>Arcticibacterium</taxon>
    </lineage>
</organism>
<dbReference type="Proteomes" id="UP000249873">
    <property type="component" value="Chromosome"/>
</dbReference>
<keyword evidence="3" id="KW-1185">Reference proteome</keyword>
<evidence type="ECO:0000313" key="3">
    <source>
        <dbReference type="Proteomes" id="UP000249873"/>
    </source>
</evidence>
<feature type="signal peptide" evidence="1">
    <location>
        <begin position="1"/>
        <end position="17"/>
    </location>
</feature>
<protein>
    <submittedName>
        <fullName evidence="2">Uncharacterized protein</fullName>
    </submittedName>
</protein>
<reference evidence="2 3" key="1">
    <citation type="submission" date="2018-05" db="EMBL/GenBank/DDBJ databases">
        <title>Complete genome sequence of Arcticibacterium luteifluviistationis SM1504T, a cytophagaceae bacterium isolated from Arctic surface seawater.</title>
        <authorList>
            <person name="Li Y."/>
            <person name="Qin Q.-L."/>
        </authorList>
    </citation>
    <scope>NUCLEOTIDE SEQUENCE [LARGE SCALE GENOMIC DNA]</scope>
    <source>
        <strain evidence="2 3">SM1504</strain>
    </source>
</reference>
<keyword evidence="1" id="KW-0732">Signal</keyword>
<dbReference type="RefSeq" id="WP_111371755.1">
    <property type="nucleotide sequence ID" value="NZ_CP029480.1"/>
</dbReference>
<dbReference type="AlphaFoldDB" id="A0A2Z4GBA7"/>
<gene>
    <name evidence="2" type="ORF">DJ013_10435</name>
</gene>
<proteinExistence type="predicted"/>
<evidence type="ECO:0000313" key="2">
    <source>
        <dbReference type="EMBL" id="AWV98562.1"/>
    </source>
</evidence>
<dbReference type="KEGG" id="als:DJ013_10435"/>
<dbReference type="EMBL" id="CP029480">
    <property type="protein sequence ID" value="AWV98562.1"/>
    <property type="molecule type" value="Genomic_DNA"/>
</dbReference>
<evidence type="ECO:0000256" key="1">
    <source>
        <dbReference type="SAM" id="SignalP"/>
    </source>
</evidence>
<name>A0A2Z4GBA7_9BACT</name>
<accession>A0A2Z4GBA7</accession>
<dbReference type="OrthoDB" id="911140at2"/>
<sequence length="526" mass="59591">MKYLFLFLLLSTSTVFAQLEKNVQVEVLGRPTWQMLIPLEEQGLILIVKTDVTKAAVFRFDKNLEKLWEKEVFLDAEDEPKAYTVANDRISLLFSETSGMYYQVFQFNLTSGEVNQDGFELREYFIDQDYVFLNDKVLMAGANAKGAAFFEHNFNTEIGELKEDSTILGSVSVNLFEYLPERNQIESLWSVKQKGYSNEKKKKGEFIKDAFVTHAILDTTGTVLFKTEIKQKGGKFPLDGKLVRLSNGKKVVLGTYQSSIGDKGVYVYNLSDRGDMKTYSFTSLLKGNRSLSVENIQEILKSYNFLSNKPLEGNGSIIFGGVFLKAQYQSITEQDPYNSYNSPYGGGYGRSRYGSRYGYYNQRGNSTTRQVFRGYHYPTGFVMELTPEGDLITSNRIDINNLSGQVQQALAYNERGAVSYCLKGDLAANNFNIGTKPLLYKLSEEEKGVKNMPYLPSYSEVQFWYGNYFIAEGSKSKMEAMSVNDNLVKTETKKRRGLFGKKKKDTPASFTQIRKTIYLTKIASGG</sequence>